<dbReference type="Proteomes" id="UP000705283">
    <property type="component" value="Unassembled WGS sequence"/>
</dbReference>
<proteinExistence type="predicted"/>
<sequence length="110" mass="12326">MLVLNKNELVELFKRGLGLSNIDKSKSIAILKNIYSDPLIVNAAIEAAEFIGVYLYIVEVIEWTDNGHYKNMIVYNNNGQVLNGYNIGQSILESVDLVFETLEFANDGIN</sequence>
<name>A0AA41BXT7_9GAMM</name>
<dbReference type="RefSeq" id="WP_194978284.1">
    <property type="nucleotide sequence ID" value="NZ_JADMKS010000005.1"/>
</dbReference>
<evidence type="ECO:0000313" key="2">
    <source>
        <dbReference type="Proteomes" id="UP000705283"/>
    </source>
</evidence>
<dbReference type="InterPro" id="IPR058739">
    <property type="entry name" value="NicX"/>
</dbReference>
<dbReference type="AlphaFoldDB" id="A0AA41BXT7"/>
<organism evidence="1 2">
    <name type="scientific">Rouxiella silvae</name>
    <dbReference type="NCBI Taxonomy" id="1646373"/>
    <lineage>
        <taxon>Bacteria</taxon>
        <taxon>Pseudomonadati</taxon>
        <taxon>Pseudomonadota</taxon>
        <taxon>Gammaproteobacteria</taxon>
        <taxon>Enterobacterales</taxon>
        <taxon>Yersiniaceae</taxon>
        <taxon>Rouxiella</taxon>
    </lineage>
</organism>
<dbReference type="EMBL" id="JADMKS010000005">
    <property type="protein sequence ID" value="MBF6637918.1"/>
    <property type="molecule type" value="Genomic_DNA"/>
</dbReference>
<reference evidence="1" key="1">
    <citation type="submission" date="2020-11" db="EMBL/GenBank/DDBJ databases">
        <authorList>
            <person name="Lee S.D."/>
        </authorList>
    </citation>
    <scope>NUCLEOTIDE SEQUENCE</scope>
    <source>
        <strain evidence="1">SAP-2</strain>
    </source>
</reference>
<protein>
    <submittedName>
        <fullName evidence="1">Uncharacterized protein</fullName>
    </submittedName>
</protein>
<gene>
    <name evidence="1" type="ORF">ITX54_14745</name>
</gene>
<reference evidence="1" key="2">
    <citation type="submission" date="2022-09" db="EMBL/GenBank/DDBJ databases">
        <title>Rouxiella aceris sp. nov., isolated from tree sap and emended description of the genus Rhouxiella.</title>
        <authorList>
            <person name="Kim I.S."/>
        </authorList>
    </citation>
    <scope>NUCLEOTIDE SEQUENCE</scope>
    <source>
        <strain evidence="1">SAP-2</strain>
    </source>
</reference>
<accession>A0AA41BXT7</accession>
<comment type="caution">
    <text evidence="1">The sequence shown here is derived from an EMBL/GenBank/DDBJ whole genome shotgun (WGS) entry which is preliminary data.</text>
</comment>
<dbReference type="Pfam" id="PF26233">
    <property type="entry name" value="NicX"/>
    <property type="match status" value="1"/>
</dbReference>
<evidence type="ECO:0000313" key="1">
    <source>
        <dbReference type="EMBL" id="MBF6637918.1"/>
    </source>
</evidence>